<name>A0A067JYX2_JATCU</name>
<keyword evidence="3" id="KW-1185">Reference proteome</keyword>
<dbReference type="AlphaFoldDB" id="A0A067JYX2"/>
<protein>
    <submittedName>
        <fullName evidence="2">Uncharacterized protein</fullName>
    </submittedName>
</protein>
<dbReference type="EMBL" id="KK914761">
    <property type="protein sequence ID" value="KDP29097.1"/>
    <property type="molecule type" value="Genomic_DNA"/>
</dbReference>
<dbReference type="OrthoDB" id="1918258at2759"/>
<reference evidence="2 3" key="1">
    <citation type="journal article" date="2014" name="PLoS ONE">
        <title>Global Analysis of Gene Expression Profiles in Physic Nut (Jatropha curcas L.) Seedlings Exposed to Salt Stress.</title>
        <authorList>
            <person name="Zhang L."/>
            <person name="Zhang C."/>
            <person name="Wu P."/>
            <person name="Chen Y."/>
            <person name="Li M."/>
            <person name="Jiang H."/>
            <person name="Wu G."/>
        </authorList>
    </citation>
    <scope>NUCLEOTIDE SEQUENCE [LARGE SCALE GENOMIC DNA]</scope>
    <source>
        <strain evidence="3">cv. GZQX0401</strain>
        <tissue evidence="2">Young leaves</tissue>
    </source>
</reference>
<dbReference type="PANTHER" id="PTHR33785">
    <property type="entry name" value="OS06G0550800 PROTEIN"/>
    <property type="match status" value="1"/>
</dbReference>
<proteinExistence type="predicted"/>
<dbReference type="PANTHER" id="PTHR33785:SF2">
    <property type="entry name" value="DUF1685 DOMAIN-CONTAINING PROTEIN"/>
    <property type="match status" value="1"/>
</dbReference>
<feature type="region of interest" description="Disordered" evidence="1">
    <location>
        <begin position="86"/>
        <end position="127"/>
    </location>
</feature>
<feature type="compositionally biased region" description="Basic and acidic residues" evidence="1">
    <location>
        <begin position="86"/>
        <end position="100"/>
    </location>
</feature>
<dbReference type="STRING" id="180498.A0A067JYX2"/>
<dbReference type="Proteomes" id="UP000027138">
    <property type="component" value="Unassembled WGS sequence"/>
</dbReference>
<evidence type="ECO:0000313" key="2">
    <source>
        <dbReference type="EMBL" id="KDP29097.1"/>
    </source>
</evidence>
<accession>A0A067JYX2</accession>
<sequence length="264" mass="30380">MADHYSLCLFGLMDRLWFHQIILYSESSTVPKTLKQQIPLLTGSLVELPIPSSFSLGTSTQEEISIPSPPITLELKKDNYLGDKEEKEEDKVVYEKERQTRSNLSTNRACSQSFSPSNKNRQPKSIRNSISFSKLKKSMSCRSLGELEMEEVKGFLDLGFIFKKENVSARMITVVPGLLRLGLCQNDKNYNTKIINNEEEDEVRDEKEEEKEIMRPYLSEAWIIKRPDSPLLNLRLPRVYAAADMKKHLKFWARTVASVIQQES</sequence>
<evidence type="ECO:0000313" key="3">
    <source>
        <dbReference type="Proteomes" id="UP000027138"/>
    </source>
</evidence>
<evidence type="ECO:0000256" key="1">
    <source>
        <dbReference type="SAM" id="MobiDB-lite"/>
    </source>
</evidence>
<feature type="compositionally biased region" description="Polar residues" evidence="1">
    <location>
        <begin position="101"/>
        <end position="127"/>
    </location>
</feature>
<gene>
    <name evidence="2" type="ORF">JCGZ_16486</name>
</gene>
<organism evidence="2 3">
    <name type="scientific">Jatropha curcas</name>
    <name type="common">Barbados nut</name>
    <dbReference type="NCBI Taxonomy" id="180498"/>
    <lineage>
        <taxon>Eukaryota</taxon>
        <taxon>Viridiplantae</taxon>
        <taxon>Streptophyta</taxon>
        <taxon>Embryophyta</taxon>
        <taxon>Tracheophyta</taxon>
        <taxon>Spermatophyta</taxon>
        <taxon>Magnoliopsida</taxon>
        <taxon>eudicotyledons</taxon>
        <taxon>Gunneridae</taxon>
        <taxon>Pentapetalae</taxon>
        <taxon>rosids</taxon>
        <taxon>fabids</taxon>
        <taxon>Malpighiales</taxon>
        <taxon>Euphorbiaceae</taxon>
        <taxon>Crotonoideae</taxon>
        <taxon>Jatropheae</taxon>
        <taxon>Jatropha</taxon>
    </lineage>
</organism>